<dbReference type="GO" id="GO:0004519">
    <property type="term" value="F:endonuclease activity"/>
    <property type="evidence" value="ECO:0007669"/>
    <property type="project" value="UniProtKB-KW"/>
</dbReference>
<dbReference type="Pfam" id="PF07460">
    <property type="entry name" value="NUMOD3"/>
    <property type="match status" value="2"/>
</dbReference>
<organism evidence="3">
    <name type="scientific">Rhizobium phage IG49</name>
    <dbReference type="NCBI Taxonomy" id="3129228"/>
    <lineage>
        <taxon>Viruses</taxon>
        <taxon>Duplodnaviria</taxon>
        <taxon>Heunggongvirae</taxon>
        <taxon>Uroviricota</taxon>
        <taxon>Caudoviricetes</taxon>
    </lineage>
</organism>
<keyword evidence="3" id="KW-0378">Hydrolase</keyword>
<accession>A0AAU8HZ75</accession>
<proteinExistence type="predicted"/>
<dbReference type="PROSITE" id="PS50164">
    <property type="entry name" value="GIY_YIG"/>
    <property type="match status" value="1"/>
</dbReference>
<gene>
    <name evidence="3" type="ORF">VGRTQORK_CDS0108</name>
</gene>
<dbReference type="InterPro" id="IPR000305">
    <property type="entry name" value="GIY-YIG_endonuc"/>
</dbReference>
<keyword evidence="3" id="KW-0255">Endonuclease</keyword>
<reference evidence="3" key="1">
    <citation type="submission" date="2024-03" db="EMBL/GenBank/DDBJ databases">
        <authorList>
            <person name="Chantapakul B."/>
            <person name="Wang S."/>
        </authorList>
    </citation>
    <scope>NUCLEOTIDE SEQUENCE</scope>
</reference>
<dbReference type="EMBL" id="PP429227">
    <property type="protein sequence ID" value="XCI77721.1"/>
    <property type="molecule type" value="Genomic_DNA"/>
</dbReference>
<dbReference type="GO" id="GO:0003677">
    <property type="term" value="F:DNA binding"/>
    <property type="evidence" value="ECO:0007669"/>
    <property type="project" value="InterPro"/>
</dbReference>
<evidence type="ECO:0000256" key="1">
    <source>
        <dbReference type="SAM" id="MobiDB-lite"/>
    </source>
</evidence>
<feature type="domain" description="GIY-YIG" evidence="2">
    <location>
        <begin position="11"/>
        <end position="100"/>
    </location>
</feature>
<dbReference type="InterPro" id="IPR003611">
    <property type="entry name" value="NUMOD3"/>
</dbReference>
<evidence type="ECO:0000259" key="2">
    <source>
        <dbReference type="PROSITE" id="PS50164"/>
    </source>
</evidence>
<evidence type="ECO:0000313" key="3">
    <source>
        <dbReference type="EMBL" id="XCI77721.1"/>
    </source>
</evidence>
<name>A0AAU8HZ75_9CAUD</name>
<feature type="region of interest" description="Disordered" evidence="1">
    <location>
        <begin position="211"/>
        <end position="254"/>
    </location>
</feature>
<sequence length="254" mass="28800">MKYSKGVDPSKKFCVYLIVNSSETLAPFYVGQTSTSKFLGEYFGSVASKKWRKLYFGELSKDSSRFRKKILYTFDSKKEAINKEIEILKHFDAHKSSLFINMNIGGSEFFGGPRDENVRKRISSTLRGRKLTKEHVVAATKHLTGSKRSEETKRKISEGNKLAVTDELRALRREIGGRPKSEETRIKIAASQKARIAKKLALGEVIVSPMKGKKHSEETKAKMSKPKRRIINEHGETHLKRPIDQDRLGKDGSP</sequence>
<protein>
    <submittedName>
        <fullName evidence="3">Homing endonuclease</fullName>
    </submittedName>
</protein>
<feature type="compositionally biased region" description="Basic and acidic residues" evidence="1">
    <location>
        <begin position="230"/>
        <end position="254"/>
    </location>
</feature>
<dbReference type="SMART" id="SM00496">
    <property type="entry name" value="IENR2"/>
    <property type="match status" value="4"/>
</dbReference>
<keyword evidence="3" id="KW-0540">Nuclease</keyword>